<keyword evidence="1" id="KW-0472">Membrane</keyword>
<feature type="transmembrane region" description="Helical" evidence="1">
    <location>
        <begin position="183"/>
        <end position="205"/>
    </location>
</feature>
<feature type="transmembrane region" description="Helical" evidence="1">
    <location>
        <begin position="55"/>
        <end position="76"/>
    </location>
</feature>
<keyword evidence="3" id="KW-1185">Reference proteome</keyword>
<dbReference type="RefSeq" id="WP_021285237.1">
    <property type="nucleotide sequence ID" value="NZ_JAGGLL010000018.1"/>
</dbReference>
<evidence type="ECO:0000313" key="3">
    <source>
        <dbReference type="Proteomes" id="UP001519308"/>
    </source>
</evidence>
<keyword evidence="1" id="KW-1133">Transmembrane helix</keyword>
<protein>
    <recommendedName>
        <fullName evidence="4">ABC transporter permease</fullName>
    </recommendedName>
</protein>
<keyword evidence="1" id="KW-0812">Transmembrane</keyword>
<gene>
    <name evidence="2" type="ORF">J2Z44_002444</name>
</gene>
<evidence type="ECO:0008006" key="4">
    <source>
        <dbReference type="Google" id="ProtNLM"/>
    </source>
</evidence>
<comment type="caution">
    <text evidence="2">The sequence shown here is derived from an EMBL/GenBank/DDBJ whole genome shotgun (WGS) entry which is preliminary data.</text>
</comment>
<organism evidence="2 3">
    <name type="scientific">Clostridium punense</name>
    <dbReference type="NCBI Taxonomy" id="1054297"/>
    <lineage>
        <taxon>Bacteria</taxon>
        <taxon>Bacillati</taxon>
        <taxon>Bacillota</taxon>
        <taxon>Clostridia</taxon>
        <taxon>Eubacteriales</taxon>
        <taxon>Clostridiaceae</taxon>
        <taxon>Clostridium</taxon>
    </lineage>
</organism>
<accession>A0ABS4K647</accession>
<name>A0ABS4K647_9CLOT</name>
<feature type="transmembrane region" description="Helical" evidence="1">
    <location>
        <begin position="225"/>
        <end position="244"/>
    </location>
</feature>
<sequence>MKTYFKLELKRALLSWRTIISMIAVIIVLSIPYLMKIKQPSMYMDGTSYFIEIYQRSYIGIISPVIIGLIYSTSIVKDIESGFFSKLLKVIDVKTYYKVKLIVNSIITFAIFAVSHGILILHLIVRFGIKYSDDKGMSIGTFSNIYHNSKIAYVMLVILFVSISAAAFSTFVLGITTAFGKKIIAYLFPAFYIVITSIIFGSFSLNRVFNFDITRLFNLNYGAKPLNIIIYDLILTTIGLFLIYKYGYKKEISPCPQS</sequence>
<reference evidence="2 3" key="1">
    <citation type="submission" date="2021-03" db="EMBL/GenBank/DDBJ databases">
        <title>Genomic Encyclopedia of Type Strains, Phase IV (KMG-IV): sequencing the most valuable type-strain genomes for metagenomic binning, comparative biology and taxonomic classification.</title>
        <authorList>
            <person name="Goeker M."/>
        </authorList>
    </citation>
    <scope>NUCLEOTIDE SEQUENCE [LARGE SCALE GENOMIC DNA]</scope>
    <source>
        <strain evidence="2 3">DSM 28650</strain>
    </source>
</reference>
<evidence type="ECO:0000313" key="2">
    <source>
        <dbReference type="EMBL" id="MBP2022621.1"/>
    </source>
</evidence>
<dbReference type="Proteomes" id="UP001519308">
    <property type="component" value="Unassembled WGS sequence"/>
</dbReference>
<evidence type="ECO:0000256" key="1">
    <source>
        <dbReference type="SAM" id="Phobius"/>
    </source>
</evidence>
<feature type="transmembrane region" description="Helical" evidence="1">
    <location>
        <begin position="12"/>
        <end position="35"/>
    </location>
</feature>
<dbReference type="EMBL" id="JAGGLL010000018">
    <property type="protein sequence ID" value="MBP2022621.1"/>
    <property type="molecule type" value="Genomic_DNA"/>
</dbReference>
<feature type="transmembrane region" description="Helical" evidence="1">
    <location>
        <begin position="101"/>
        <end position="125"/>
    </location>
</feature>
<feature type="transmembrane region" description="Helical" evidence="1">
    <location>
        <begin position="151"/>
        <end position="176"/>
    </location>
</feature>
<proteinExistence type="predicted"/>